<gene>
    <name evidence="1" type="ORF">CSSPJE1EN1_LOCUS15778</name>
</gene>
<evidence type="ECO:0000313" key="1">
    <source>
        <dbReference type="EMBL" id="CAK9270300.1"/>
    </source>
</evidence>
<dbReference type="EMBL" id="OZ020098">
    <property type="protein sequence ID" value="CAK9270300.1"/>
    <property type="molecule type" value="Genomic_DNA"/>
</dbReference>
<accession>A0ABP0WWQ9</accession>
<sequence length="69" mass="7506">MLRQIAPRDPGRAAGERVLRLWSRGASGGCQADAAADRMLSLLREEESSACGAELHPAGIMRMPWRIVC</sequence>
<keyword evidence="2" id="KW-1185">Reference proteome</keyword>
<protein>
    <submittedName>
        <fullName evidence="1">Uncharacterized protein</fullName>
    </submittedName>
</protein>
<name>A0ABP0WWQ9_9BRYO</name>
<evidence type="ECO:0000313" key="2">
    <source>
        <dbReference type="Proteomes" id="UP001497444"/>
    </source>
</evidence>
<organism evidence="1 2">
    <name type="scientific">Sphagnum jensenii</name>
    <dbReference type="NCBI Taxonomy" id="128206"/>
    <lineage>
        <taxon>Eukaryota</taxon>
        <taxon>Viridiplantae</taxon>
        <taxon>Streptophyta</taxon>
        <taxon>Embryophyta</taxon>
        <taxon>Bryophyta</taxon>
        <taxon>Sphagnophytina</taxon>
        <taxon>Sphagnopsida</taxon>
        <taxon>Sphagnales</taxon>
        <taxon>Sphagnaceae</taxon>
        <taxon>Sphagnum</taxon>
    </lineage>
</organism>
<proteinExistence type="predicted"/>
<dbReference type="Proteomes" id="UP001497444">
    <property type="component" value="Chromosome 3"/>
</dbReference>
<reference evidence="1" key="1">
    <citation type="submission" date="2024-02" db="EMBL/GenBank/DDBJ databases">
        <authorList>
            <consortium name="ELIXIR-Norway"/>
            <consortium name="Elixir Norway"/>
        </authorList>
    </citation>
    <scope>NUCLEOTIDE SEQUENCE</scope>
</reference>